<evidence type="ECO:0000256" key="1">
    <source>
        <dbReference type="SAM" id="Phobius"/>
    </source>
</evidence>
<keyword evidence="1" id="KW-0812">Transmembrane</keyword>
<keyword evidence="1" id="KW-0472">Membrane</keyword>
<dbReference type="OrthoDB" id="10025931at2759"/>
<keyword evidence="1" id="KW-1133">Transmembrane helix</keyword>
<feature type="transmembrane region" description="Helical" evidence="1">
    <location>
        <begin position="947"/>
        <end position="965"/>
    </location>
</feature>
<accession>A0A815EFM2</accession>
<proteinExistence type="predicted"/>
<sequence length="1379" mass="160372">MDFFRKFRQSLLEWNLFFPEEDEYDDDDGDEHLSFHIAEDQLQHQRISTRLYVLLLNSITTMKSKFSLNKFYAILGILFILLVFTLLQQQTKIITINQPSIEVYRQLQFEYSDTLNCPCSALTILYETFTNIQITFHQICSSIFVTEQWISSLFFSQNGLYLPIDFRTTGSSQFKLLRNFCEFAQLTTSDMIFDINKTQLISPILLLESQLDSQIQNTVELIKYNWAKLFINTLQLSILNTRTNKFMSALNTNYLNAAVNNGANRLPGWYRNSISWYLYNNTRTTICDCDNDYCQYPAGFYPMINDHDAFLYWYFKPQNYEILDVIEGFMISCTTMESLLGGTLECLYSLKCVAILKRYFPKLNQTIFNDDVLNKSWLTRYSLNTNINSLLEEFFIEEFSFEIDYNQYFQRCSPNSCTYSYTKRADFIYMITILLGFYGSLQTVLRKIIPFLIKWVLKRKQHSANQNNHEKKSLRRLLILLKTLKTRIFKLNLFKTTDRSPELIQQQRITTRLYLVLLIGSISILILFIILNKQTTIFTNSFPSYEMYQYLKSKYSNEITCSCSEFQQISSLFVTLIPSFHSICLSSFIEDVWIRQLKANKMYVMLSIDWRVLSFNLFQTLRELCVYANNMINDALNKFNQRTLISLNLLDENYLTEQVTEISNEFIRSLENDFRLPIVINLLNNQIDQYFSESASNGGISFINTTENGSFQVNIIINGISNSGYLCYCTFDPSCEYSMFVGITIRTFIPGFVLRCSIIDSLFHSSLQCLYSNSCLIDILFVSLNETSTYAQYLPPLSKETLFYFNENSTINQLIEKSFIDHWIINISYEKYFQACHPNFCSYKYLHRNSLSYSITIVLSLYGGLSFVLHFLTPLIIKTIKSCCYQRRQRQTNIDEERTSMIRCFLNSIQNFLKSKLLNLTLFRTSDFGTNTDRQTANLLNRIATRMYLCSLTISLIILLLYNLIEARLITEVLENPPLSDTEQLLSKYVDTAICRCTQISTPLNQLLRIHINFHQICSSTFVSDQWREALTLGAANIRYMLNKSDYRFYISAHLQFLSGLCKQSITQANNSINKFLSNSFITSSLLSKFDFEIQISNLFKQTISNAPINFVRLLNLIRSVNDGNALMTVYGNNYQFVVSEQQLTASYSILTTNSIVYNETEQCDCGFKSTCVVPARILLNESLEIKGFYMGCLPSETLLISTLECFYDINCINHLRTYLPTNYYKTYAEPLNVDNSKFEMNETINNLLKELFVEEWIISKNYQAYFHQCAPNVCSYTYVQRSKSIDSCLNDGQTLLLITFGCGTDDNSNVIPLNFTLTKSHFQYSISSSINSPINLVNKILNDRPTWHINALDHTENDLDGYMLLVNGNNNELFNLTL</sequence>
<comment type="caution">
    <text evidence="2">The sequence shown here is derived from an EMBL/GenBank/DDBJ whole genome shotgun (WGS) entry which is preliminary data.</text>
</comment>
<feature type="transmembrane region" description="Helical" evidence="1">
    <location>
        <begin position="427"/>
        <end position="445"/>
    </location>
</feature>
<organism evidence="2 3">
    <name type="scientific">Adineta ricciae</name>
    <name type="common">Rotifer</name>
    <dbReference type="NCBI Taxonomy" id="249248"/>
    <lineage>
        <taxon>Eukaryota</taxon>
        <taxon>Metazoa</taxon>
        <taxon>Spiralia</taxon>
        <taxon>Gnathifera</taxon>
        <taxon>Rotifera</taxon>
        <taxon>Eurotatoria</taxon>
        <taxon>Bdelloidea</taxon>
        <taxon>Adinetida</taxon>
        <taxon>Adinetidae</taxon>
        <taxon>Adineta</taxon>
    </lineage>
</organism>
<evidence type="ECO:0000313" key="2">
    <source>
        <dbReference type="EMBL" id="CAF1309771.1"/>
    </source>
</evidence>
<dbReference type="Proteomes" id="UP000663852">
    <property type="component" value="Unassembled WGS sequence"/>
</dbReference>
<name>A0A815EFM2_ADIRI</name>
<protein>
    <submittedName>
        <fullName evidence="2">Uncharacterized protein</fullName>
    </submittedName>
</protein>
<dbReference type="EMBL" id="CAJNOJ010000224">
    <property type="protein sequence ID" value="CAF1309771.1"/>
    <property type="molecule type" value="Genomic_DNA"/>
</dbReference>
<evidence type="ECO:0000313" key="3">
    <source>
        <dbReference type="Proteomes" id="UP000663852"/>
    </source>
</evidence>
<feature type="transmembrane region" description="Helical" evidence="1">
    <location>
        <begin position="851"/>
        <end position="872"/>
    </location>
</feature>
<feature type="transmembrane region" description="Helical" evidence="1">
    <location>
        <begin position="71"/>
        <end position="87"/>
    </location>
</feature>
<gene>
    <name evidence="2" type="ORF">EDS130_LOCUS31073</name>
</gene>
<reference evidence="2" key="1">
    <citation type="submission" date="2021-02" db="EMBL/GenBank/DDBJ databases">
        <authorList>
            <person name="Nowell W R."/>
        </authorList>
    </citation>
    <scope>NUCLEOTIDE SEQUENCE</scope>
</reference>
<feature type="transmembrane region" description="Helical" evidence="1">
    <location>
        <begin position="513"/>
        <end position="531"/>
    </location>
</feature>